<keyword evidence="1" id="KW-0040">ANK repeat</keyword>
<dbReference type="SMART" id="SM00248">
    <property type="entry name" value="ANK"/>
    <property type="match status" value="2"/>
</dbReference>
<evidence type="ECO:0000313" key="4">
    <source>
        <dbReference type="Proteomes" id="UP000018144"/>
    </source>
</evidence>
<feature type="domain" description="F-box" evidence="2">
    <location>
        <begin position="4"/>
        <end position="45"/>
    </location>
</feature>
<dbReference type="InterPro" id="IPR002110">
    <property type="entry name" value="Ankyrin_rpt"/>
</dbReference>
<feature type="repeat" description="ANK" evidence="1">
    <location>
        <begin position="227"/>
        <end position="259"/>
    </location>
</feature>
<accession>U4LWN4</accession>
<dbReference type="PANTHER" id="PTHR46224:SF64">
    <property type="entry name" value="IQ MOTIF AND ANKYRIN REPEAT DOMAIN-CONTAINING PROTEIN 1"/>
    <property type="match status" value="1"/>
</dbReference>
<dbReference type="OrthoDB" id="4772757at2759"/>
<proteinExistence type="predicted"/>
<dbReference type="EMBL" id="HF936260">
    <property type="protein sequence ID" value="CCX33928.1"/>
    <property type="molecule type" value="Genomic_DNA"/>
</dbReference>
<dbReference type="PROSITE" id="PS50088">
    <property type="entry name" value="ANK_REPEAT"/>
    <property type="match status" value="1"/>
</dbReference>
<dbReference type="PROSITE" id="PS50297">
    <property type="entry name" value="ANK_REP_REGION"/>
    <property type="match status" value="1"/>
</dbReference>
<dbReference type="Proteomes" id="UP000018144">
    <property type="component" value="Unassembled WGS sequence"/>
</dbReference>
<dbReference type="SUPFAM" id="SSF48403">
    <property type="entry name" value="Ankyrin repeat"/>
    <property type="match status" value="1"/>
</dbReference>
<organism evidence="3 4">
    <name type="scientific">Pyronema omphalodes (strain CBS 100304)</name>
    <name type="common">Pyronema confluens</name>
    <dbReference type="NCBI Taxonomy" id="1076935"/>
    <lineage>
        <taxon>Eukaryota</taxon>
        <taxon>Fungi</taxon>
        <taxon>Dikarya</taxon>
        <taxon>Ascomycota</taxon>
        <taxon>Pezizomycotina</taxon>
        <taxon>Pezizomycetes</taxon>
        <taxon>Pezizales</taxon>
        <taxon>Pyronemataceae</taxon>
        <taxon>Pyronema</taxon>
    </lineage>
</organism>
<dbReference type="AlphaFoldDB" id="U4LWN4"/>
<reference evidence="3 4" key="1">
    <citation type="journal article" date="2013" name="PLoS Genet.">
        <title>The genome and development-dependent transcriptomes of Pyronema confluens: a window into fungal evolution.</title>
        <authorList>
            <person name="Traeger S."/>
            <person name="Altegoer F."/>
            <person name="Freitag M."/>
            <person name="Gabaldon T."/>
            <person name="Kempken F."/>
            <person name="Kumar A."/>
            <person name="Marcet-Houben M."/>
            <person name="Poggeler S."/>
            <person name="Stajich J.E."/>
            <person name="Nowrousian M."/>
        </authorList>
    </citation>
    <scope>NUCLEOTIDE SEQUENCE [LARGE SCALE GENOMIC DNA]</scope>
    <source>
        <strain evidence="4">CBS 100304</strain>
        <tissue evidence="3">Vegetative mycelium</tissue>
    </source>
</reference>
<dbReference type="InterPro" id="IPR036770">
    <property type="entry name" value="Ankyrin_rpt-contain_sf"/>
</dbReference>
<name>U4LWN4_PYROM</name>
<dbReference type="Pfam" id="PF00023">
    <property type="entry name" value="Ank"/>
    <property type="match status" value="1"/>
</dbReference>
<protein>
    <recommendedName>
        <fullName evidence="2">F-box domain-containing protein</fullName>
    </recommendedName>
</protein>
<sequence length="309" mass="34688">MANINDLPTELLLMIANLCDFGTHAALARTCRRTHEAINERLYKKGARAVNNTSEERMNPAVLCILQNNLPAMEKFLDYGMDVEGFVVRCEGMNGIRISWLTCAMLSIPRDDDFPDDSGTDMMRLLFRYGAEAWSSLPLDDIDEDHVFKDEQEESEYHNMGHQALHYVALYTLPDHNMEPPEVVAEREQRGDFSEYFDPKYGIPESVMRARIVLLMEKDVDIDCEIGMGTPLHCAALCNNLLVLKILLELGANVNSVTDFFGTPLDLARRHVTAKAMLTDAGGIRYGPPLSDTITRIPLLNNALPANPQ</sequence>
<dbReference type="CDD" id="cd09917">
    <property type="entry name" value="F-box_SF"/>
    <property type="match status" value="1"/>
</dbReference>
<gene>
    <name evidence="3" type="ORF">PCON_02191</name>
</gene>
<evidence type="ECO:0000259" key="2">
    <source>
        <dbReference type="Pfam" id="PF12937"/>
    </source>
</evidence>
<evidence type="ECO:0000256" key="1">
    <source>
        <dbReference type="PROSITE-ProRule" id="PRU00023"/>
    </source>
</evidence>
<dbReference type="Gene3D" id="1.25.40.20">
    <property type="entry name" value="Ankyrin repeat-containing domain"/>
    <property type="match status" value="2"/>
</dbReference>
<dbReference type="PANTHER" id="PTHR46224">
    <property type="entry name" value="ANKYRIN REPEAT FAMILY PROTEIN"/>
    <property type="match status" value="1"/>
</dbReference>
<dbReference type="InterPro" id="IPR001810">
    <property type="entry name" value="F-box_dom"/>
</dbReference>
<dbReference type="InterPro" id="IPR051616">
    <property type="entry name" value="Cul2-RING_E3_ligase_SR"/>
</dbReference>
<keyword evidence="4" id="KW-1185">Reference proteome</keyword>
<evidence type="ECO:0000313" key="3">
    <source>
        <dbReference type="EMBL" id="CCX33928.1"/>
    </source>
</evidence>
<dbReference type="Pfam" id="PF12937">
    <property type="entry name" value="F-box-like"/>
    <property type="match status" value="1"/>
</dbReference>